<dbReference type="RefSeq" id="WP_377409885.1">
    <property type="nucleotide sequence ID" value="NZ_JBHSCY010000002.1"/>
</dbReference>
<dbReference type="PANTHER" id="PTHR47406">
    <property type="entry name" value="COAGULATION FACTOR 5/8 TYPE, C-TERMINAL"/>
    <property type="match status" value="1"/>
</dbReference>
<evidence type="ECO:0000313" key="2">
    <source>
        <dbReference type="Proteomes" id="UP001595826"/>
    </source>
</evidence>
<accession>A0ABV8RCC8</accession>
<dbReference type="Pfam" id="PF16126">
    <property type="entry name" value="DUF4838"/>
    <property type="match status" value="1"/>
</dbReference>
<dbReference type="PANTHER" id="PTHR47406:SF2">
    <property type="entry name" value="ALPHA GLUCURONIDASE N-TERMINAL DOMAIN-CONTAINING PROTEIN"/>
    <property type="match status" value="1"/>
</dbReference>
<keyword evidence="2" id="KW-1185">Reference proteome</keyword>
<protein>
    <submittedName>
        <fullName evidence="1">DUF4838 domain-containing protein</fullName>
    </submittedName>
</protein>
<dbReference type="InterPro" id="IPR032287">
    <property type="entry name" value="DUF4838"/>
</dbReference>
<organism evidence="1 2">
    <name type="scientific">Polaribacter marinivivus</name>
    <dbReference type="NCBI Taxonomy" id="1524260"/>
    <lineage>
        <taxon>Bacteria</taxon>
        <taxon>Pseudomonadati</taxon>
        <taxon>Bacteroidota</taxon>
        <taxon>Flavobacteriia</taxon>
        <taxon>Flavobacteriales</taxon>
        <taxon>Flavobacteriaceae</taxon>
    </lineage>
</organism>
<dbReference type="Proteomes" id="UP001595826">
    <property type="component" value="Unassembled WGS sequence"/>
</dbReference>
<evidence type="ECO:0000313" key="1">
    <source>
        <dbReference type="EMBL" id="MFC4269009.1"/>
    </source>
</evidence>
<proteinExistence type="predicted"/>
<gene>
    <name evidence="1" type="ORF">ACFOWD_08855</name>
</gene>
<sequence>MSFNCCAQKDVSLYSKEYKIIPRVNIPLSSGNDMIIASKLLVNNFIKVTGQVLTIEQSDALNPNLSYISLKVDPTQEDNFCYNKKDKNIIIKGKTISDLYFGITTFLEEFTQLNYYNRSKIFDAEDQVAEILVPFTFNKCFSPSFEYREPYFSTNFSPAFRVWNRTDYLELNWGIWGHNLPKILKGIKLPETAFAKVGNKRIEDQYCFTSDSLFKYVNEKVNKIYNSDFALNKYMILPNDNNLVCTCNTCKSVGNTSKDAAPAVFTFLNKLAKNHRKSTFFTTAYITVKDIPNFKPEKNTGVFYSNIDIQKGIPIEDSKYAEKFETNIKKWTNYVNQVYVWDYAVNFDNYFDLYPSLKVTHKNLKYFKKLGVKGVFIHGSEYNYSTFQELKSVMLSKLLWNTELDLDKEIKLFFNEKYASTLSDILTNFYIFSENTFLNNKKELSIYSGINNTAAKYLDPKVFFSFYDEFDNHVESNKYDNDFLKLATALTFLKLEIMRDYGLGKFGYGVLKNDEIIIKNEVGILLDKLNIYSKTSKLSTYNEVGFSIEKYINNWRKKIFTNHKRKHYFYKKPFEVISNLDEDYKDKSILNDAAFGLLDYNTNWLINSIDDLKLEVNRKNIEKSTKITFSFLQDTKHRIFYPSSIEILDKKNKKLKKITLKKDNSKLDTKEITIDLPSKFDRNQLSESFFIKINRAEIEGKNAMACDEIIFN</sequence>
<comment type="caution">
    <text evidence="1">The sequence shown here is derived from an EMBL/GenBank/DDBJ whole genome shotgun (WGS) entry which is preliminary data.</text>
</comment>
<dbReference type="EMBL" id="JBHSCY010000002">
    <property type="protein sequence ID" value="MFC4269009.1"/>
    <property type="molecule type" value="Genomic_DNA"/>
</dbReference>
<name>A0ABV8RCC8_9FLAO</name>
<reference evidence="2" key="1">
    <citation type="journal article" date="2019" name="Int. J. Syst. Evol. Microbiol.">
        <title>The Global Catalogue of Microorganisms (GCM) 10K type strain sequencing project: providing services to taxonomists for standard genome sequencing and annotation.</title>
        <authorList>
            <consortium name="The Broad Institute Genomics Platform"/>
            <consortium name="The Broad Institute Genome Sequencing Center for Infectious Disease"/>
            <person name="Wu L."/>
            <person name="Ma J."/>
        </authorList>
    </citation>
    <scope>NUCLEOTIDE SEQUENCE [LARGE SCALE GENOMIC DNA]</scope>
    <source>
        <strain evidence="2">CECT 8655</strain>
    </source>
</reference>